<feature type="region of interest" description="Disordered" evidence="1">
    <location>
        <begin position="1"/>
        <end position="20"/>
    </location>
</feature>
<gene>
    <name evidence="3" type="ORF">A9C19_02050</name>
</gene>
<evidence type="ECO:0000313" key="3">
    <source>
        <dbReference type="EMBL" id="APH03634.1"/>
    </source>
</evidence>
<keyword evidence="2" id="KW-0812">Transmembrane</keyword>
<accession>A0A1L3MMY9</accession>
<evidence type="ECO:0000256" key="2">
    <source>
        <dbReference type="SAM" id="Phobius"/>
    </source>
</evidence>
<evidence type="ECO:0008006" key="5">
    <source>
        <dbReference type="Google" id="ProtNLM"/>
    </source>
</evidence>
<keyword evidence="4" id="KW-1185">Reference proteome</keyword>
<dbReference type="KEGG" id="bwh:A9C19_02050"/>
<reference evidence="3 4" key="1">
    <citation type="journal article" date="2016" name="Sci. Rep.">
        <title>Complete genome sequence and transcriptomic analysis of a novel marine strain Bacillus weihaiensis reveals the mechanism of brown algae degradation.</title>
        <authorList>
            <person name="Zhu Y."/>
            <person name="Chen P."/>
            <person name="Bao Y."/>
            <person name="Men Y."/>
            <person name="Zeng Y."/>
            <person name="Yang J."/>
            <person name="Sun J."/>
            <person name="Sun Y."/>
        </authorList>
    </citation>
    <scope>NUCLEOTIDE SEQUENCE [LARGE SCALE GENOMIC DNA]</scope>
    <source>
        <strain evidence="3 4">Alg07</strain>
    </source>
</reference>
<organism evidence="3 4">
    <name type="scientific">Bacillus weihaiensis</name>
    <dbReference type="NCBI Taxonomy" id="1547283"/>
    <lineage>
        <taxon>Bacteria</taxon>
        <taxon>Bacillati</taxon>
        <taxon>Bacillota</taxon>
        <taxon>Bacilli</taxon>
        <taxon>Bacillales</taxon>
        <taxon>Bacillaceae</taxon>
        <taxon>Bacillus</taxon>
    </lineage>
</organism>
<dbReference type="STRING" id="1547283.A9C19_02050"/>
<proteinExistence type="predicted"/>
<keyword evidence="2" id="KW-1133">Transmembrane helix</keyword>
<dbReference type="AlphaFoldDB" id="A0A1L3MMY9"/>
<dbReference type="EMBL" id="CP016020">
    <property type="protein sequence ID" value="APH03634.1"/>
    <property type="molecule type" value="Genomic_DNA"/>
</dbReference>
<sequence length="247" mass="28434">MSNQFDEKVTKELVSRTHSSDENMKEEIWAEIENELFTQRSQKKKKKRIYPYVLATAASILLVVGLRSEPGYAIIDQIKELFEPEKEIIQNLEGEEEETPLSLKKGVESDYVIYVDEERYTFVQGENSDKIITKEPLPEMYPEVSMEIRQIPDREPAEVVNELKGQLQEEFPELSGPEEISEPVNGFKLHGVNGSEWDSPVLTTYVISNGHTGSYVITERYFLEAAEGHGVRFDEMVKEFHIVKEVE</sequence>
<evidence type="ECO:0000256" key="1">
    <source>
        <dbReference type="SAM" id="MobiDB-lite"/>
    </source>
</evidence>
<name>A0A1L3MMY9_9BACI</name>
<keyword evidence="2" id="KW-0472">Membrane</keyword>
<dbReference type="RefSeq" id="WP_072578423.1">
    <property type="nucleotide sequence ID" value="NZ_CP016020.1"/>
</dbReference>
<protein>
    <recommendedName>
        <fullName evidence="5">DUF4367 domain-containing protein</fullName>
    </recommendedName>
</protein>
<dbReference type="OrthoDB" id="2871129at2"/>
<evidence type="ECO:0000313" key="4">
    <source>
        <dbReference type="Proteomes" id="UP000181936"/>
    </source>
</evidence>
<feature type="transmembrane region" description="Helical" evidence="2">
    <location>
        <begin position="49"/>
        <end position="66"/>
    </location>
</feature>
<dbReference type="Proteomes" id="UP000181936">
    <property type="component" value="Chromosome"/>
</dbReference>